<gene>
    <name evidence="1" type="ORF">FIE12Z_4317</name>
</gene>
<dbReference type="EMBL" id="PXXK01000106">
    <property type="protein sequence ID" value="RFN51406.1"/>
    <property type="molecule type" value="Genomic_DNA"/>
</dbReference>
<organism evidence="1 2">
    <name type="scientific">Fusarium flagelliforme</name>
    <dbReference type="NCBI Taxonomy" id="2675880"/>
    <lineage>
        <taxon>Eukaryota</taxon>
        <taxon>Fungi</taxon>
        <taxon>Dikarya</taxon>
        <taxon>Ascomycota</taxon>
        <taxon>Pezizomycotina</taxon>
        <taxon>Sordariomycetes</taxon>
        <taxon>Hypocreomycetidae</taxon>
        <taxon>Hypocreales</taxon>
        <taxon>Nectriaceae</taxon>
        <taxon>Fusarium</taxon>
        <taxon>Fusarium incarnatum-equiseti species complex</taxon>
    </lineage>
</organism>
<feature type="non-terminal residue" evidence="1">
    <location>
        <position position="1"/>
    </location>
</feature>
<protein>
    <submittedName>
        <fullName evidence="1">Uncharacterized protein</fullName>
    </submittedName>
</protein>
<dbReference type="Proteomes" id="UP000265631">
    <property type="component" value="Unassembled WGS sequence"/>
</dbReference>
<evidence type="ECO:0000313" key="1">
    <source>
        <dbReference type="EMBL" id="RFN51406.1"/>
    </source>
</evidence>
<dbReference type="STRING" id="2594813.A0A395MU11"/>
<dbReference type="AlphaFoldDB" id="A0A395MU11"/>
<evidence type="ECO:0000313" key="2">
    <source>
        <dbReference type="Proteomes" id="UP000265631"/>
    </source>
</evidence>
<keyword evidence="2" id="KW-1185">Reference proteome</keyword>
<sequence>CSLVPDFLSFKAMLQITNWVFESPVPDLATPTRDDVIYCDRTIDFTVDVVPLEETHTAIQGHHSQCAVARPREQTFSLTTQWQVFQHNFEGTSPKEQHQFFRICAAIAPEHSGRTDAEWRDSITRLSSTETNCLSPLLLHLSFEALRTSCTAPHLFHAKLLQRSANDNLAELRNLLGATEDISCNMLSLNDRIIRALPIGYVKEVYKSLPFALIDHLPCETVFHALSMIDKITPDKMACDMRKPENKFRVLLWQCAVSHEDSTSFRNWMASREGKRHYLQAKDGLLQLLSKEEFDLCLTTVRCYEMVLADDNWWGDGDDGPRSKKETWMDAFIAHLNGSEPTPRPNLWQVVGSSFERAYNRIYPSTSPLWLDAVLDDRSSSDGHIQTFWERRLAEISSALLRDASQDALRSQAMQRQVSQRGYC</sequence>
<accession>A0A395MU11</accession>
<reference evidence="1 2" key="1">
    <citation type="journal article" date="2018" name="PLoS Pathog.">
        <title>Evolution of structural diversity of trichothecenes, a family of toxins produced by plant pathogenic and entomopathogenic fungi.</title>
        <authorList>
            <person name="Proctor R.H."/>
            <person name="McCormick S.P."/>
            <person name="Kim H.S."/>
            <person name="Cardoza R.E."/>
            <person name="Stanley A.M."/>
            <person name="Lindo L."/>
            <person name="Kelly A."/>
            <person name="Brown D.W."/>
            <person name="Lee T."/>
            <person name="Vaughan M.M."/>
            <person name="Alexander N.J."/>
            <person name="Busman M."/>
            <person name="Gutierrez S."/>
        </authorList>
    </citation>
    <scope>NUCLEOTIDE SEQUENCE [LARGE SCALE GENOMIC DNA]</scope>
    <source>
        <strain evidence="1 2">NRRL 13405</strain>
    </source>
</reference>
<comment type="caution">
    <text evidence="1">The sequence shown here is derived from an EMBL/GenBank/DDBJ whole genome shotgun (WGS) entry which is preliminary data.</text>
</comment>
<proteinExistence type="predicted"/>
<name>A0A395MU11_9HYPO</name>